<evidence type="ECO:0000256" key="8">
    <source>
        <dbReference type="PROSITE-ProRule" id="PRU10058"/>
    </source>
</evidence>
<organism evidence="11">
    <name type="scientific">Pseudomonas putida</name>
    <name type="common">Arthrobacter siderocapsulatus</name>
    <dbReference type="NCBI Taxonomy" id="303"/>
    <lineage>
        <taxon>Bacteria</taxon>
        <taxon>Pseudomonadati</taxon>
        <taxon>Pseudomonadota</taxon>
        <taxon>Gammaproteobacteria</taxon>
        <taxon>Pseudomonadales</taxon>
        <taxon>Pseudomonadaceae</taxon>
        <taxon>Pseudomonas</taxon>
    </lineage>
</organism>
<dbReference type="PROSITE" id="PS00812">
    <property type="entry name" value="GLYCOSYL_HYDROL_F8"/>
    <property type="match status" value="1"/>
</dbReference>
<sequence length="369" mass="41170">MWRFVLMLALSLPAVAGAAPNCPWPAWERLRTELVSVDGRVVDPSDERLITTSEGQSYGLFFALVANDRATFAQLLRWTNNNLAEGDLSSHLPAWLWGRDAKGKWQVLDPNNASDADLWIAYSLLEAGRLWNEPSYTQLGQHLLWRISAQTLRKLPGLGIMLLPADYGFDDARGWRLNPSYLPPQLLDRFALVDPLWGELAGNTRRLLRDASPKGFAPDWLLWTPTGKIEPDPQHGSAGDYDAIRVYLWVGMLAKDAAQRVELLQHFAPMAMLTTQKGQPPETVDARSGQARGGGPGGFSAALLPLLAVTPNADEGLRAQRQRIQDHPIEPRAYYSQMLALFGQGWDEARYRFDKEGRLLPAWSTSCTD</sequence>
<name>A0A1B2FCR9_PSEPU</name>
<dbReference type="Pfam" id="PF01270">
    <property type="entry name" value="Glyco_hydro_8"/>
    <property type="match status" value="1"/>
</dbReference>
<dbReference type="EC" id="3.2.1.-" evidence="9"/>
<evidence type="ECO:0000256" key="5">
    <source>
        <dbReference type="ARBA" id="ARBA00023001"/>
    </source>
</evidence>
<feature type="chain" id="PRO_5008536969" description="Glucanase" evidence="10">
    <location>
        <begin position="19"/>
        <end position="369"/>
    </location>
</feature>
<protein>
    <recommendedName>
        <fullName evidence="9">Glucanase</fullName>
        <ecNumber evidence="9">3.2.1.-</ecNumber>
    </recommendedName>
</protein>
<dbReference type="InterPro" id="IPR002037">
    <property type="entry name" value="Glyco_hydro_8"/>
</dbReference>
<keyword evidence="3 10" id="KW-0732">Signal</keyword>
<comment type="similarity">
    <text evidence="2 9">Belongs to the glycosyl hydrolase 8 (cellulase D) family.</text>
</comment>
<evidence type="ECO:0000313" key="11">
    <source>
        <dbReference type="EMBL" id="ANY90011.1"/>
    </source>
</evidence>
<dbReference type="RefSeq" id="WP_070093687.1">
    <property type="nucleotide sequence ID" value="NZ_CP016634.1"/>
</dbReference>
<dbReference type="GO" id="GO:0030245">
    <property type="term" value="P:cellulose catabolic process"/>
    <property type="evidence" value="ECO:0007669"/>
    <property type="project" value="UniProtKB-KW"/>
</dbReference>
<evidence type="ECO:0000256" key="7">
    <source>
        <dbReference type="ARBA" id="ARBA00023326"/>
    </source>
</evidence>
<keyword evidence="6 9" id="KW-0326">Glycosidase</keyword>
<keyword evidence="5" id="KW-0136">Cellulose degradation</keyword>
<reference evidence="11" key="1">
    <citation type="submission" date="2016-07" db="EMBL/GenBank/DDBJ databases">
        <title>New class B carbapenemase carried by novel plasmid in Pseudomonas putida enviromental strain in eastern Amazonia.</title>
        <authorList>
            <person name="Souza C.O."/>
            <person name="Lima K.V."/>
            <person name="Brasiliense D.M."/>
            <person name="Perez-Chaparro P.J."/>
            <person name="Mamizuka E.M."/>
            <person name="Lima M.O."/>
            <person name="Lima L.N."/>
            <person name="McCulloch J.A."/>
        </authorList>
    </citation>
    <scope>NUCLEOTIDE SEQUENCE [LARGE SCALE GENOMIC DNA]</scope>
    <source>
        <strain evidence="11">IEC33019</strain>
    </source>
</reference>
<evidence type="ECO:0000256" key="9">
    <source>
        <dbReference type="RuleBase" id="RU361167"/>
    </source>
</evidence>
<dbReference type="NCBIfam" id="NF008305">
    <property type="entry name" value="PRK11097.1"/>
    <property type="match status" value="1"/>
</dbReference>
<gene>
    <name evidence="11" type="primary">bcsZ</name>
    <name evidence="11" type="ORF">IEC33019_4505</name>
</gene>
<dbReference type="SUPFAM" id="SSF48208">
    <property type="entry name" value="Six-hairpin glycosidases"/>
    <property type="match status" value="1"/>
</dbReference>
<evidence type="ECO:0000256" key="10">
    <source>
        <dbReference type="SAM" id="SignalP"/>
    </source>
</evidence>
<evidence type="ECO:0000256" key="4">
    <source>
        <dbReference type="ARBA" id="ARBA00022801"/>
    </source>
</evidence>
<evidence type="ECO:0000256" key="3">
    <source>
        <dbReference type="ARBA" id="ARBA00022729"/>
    </source>
</evidence>
<evidence type="ECO:0000256" key="6">
    <source>
        <dbReference type="ARBA" id="ARBA00023295"/>
    </source>
</evidence>
<evidence type="ECO:0000256" key="1">
    <source>
        <dbReference type="ARBA" id="ARBA00000966"/>
    </source>
</evidence>
<accession>A0A1B2FCR9</accession>
<evidence type="ECO:0000256" key="2">
    <source>
        <dbReference type="ARBA" id="ARBA00009209"/>
    </source>
</evidence>
<feature type="active site" description="Nucleophile" evidence="8">
    <location>
        <position position="115"/>
    </location>
</feature>
<keyword evidence="7 9" id="KW-0119">Carbohydrate metabolism</keyword>
<proteinExistence type="inferred from homology"/>
<dbReference type="InterPro" id="IPR008928">
    <property type="entry name" value="6-hairpin_glycosidase_sf"/>
</dbReference>
<comment type="catalytic activity">
    <reaction evidence="1">
        <text>Endohydrolysis of (1-&gt;4)-beta-D-glucosidic linkages in cellulose, lichenin and cereal beta-D-glucans.</text>
        <dbReference type="EC" id="3.2.1.4"/>
    </reaction>
</comment>
<dbReference type="InterPro" id="IPR012341">
    <property type="entry name" value="6hp_glycosidase-like_sf"/>
</dbReference>
<dbReference type="PRINTS" id="PR00735">
    <property type="entry name" value="GLHYDRLASE8"/>
</dbReference>
<dbReference type="GO" id="GO:0008810">
    <property type="term" value="F:cellulase activity"/>
    <property type="evidence" value="ECO:0007669"/>
    <property type="project" value="UniProtKB-EC"/>
</dbReference>
<dbReference type="Gene3D" id="1.50.10.10">
    <property type="match status" value="1"/>
</dbReference>
<feature type="signal peptide" evidence="10">
    <location>
        <begin position="1"/>
        <end position="18"/>
    </location>
</feature>
<dbReference type="EMBL" id="CP016634">
    <property type="protein sequence ID" value="ANY90011.1"/>
    <property type="molecule type" value="Genomic_DNA"/>
</dbReference>
<dbReference type="InterPro" id="IPR019834">
    <property type="entry name" value="Glyco_hydro_8_CS"/>
</dbReference>
<dbReference type="AlphaFoldDB" id="A0A1B2FCR9"/>
<keyword evidence="7 9" id="KW-0624">Polysaccharide degradation</keyword>
<keyword evidence="4 9" id="KW-0378">Hydrolase</keyword>